<evidence type="ECO:0000313" key="2">
    <source>
        <dbReference type="EMBL" id="MFC4428147.1"/>
    </source>
</evidence>
<organism evidence="2 3">
    <name type="scientific">Citricoccus alkalitolerans</name>
    <dbReference type="NCBI Taxonomy" id="246603"/>
    <lineage>
        <taxon>Bacteria</taxon>
        <taxon>Bacillati</taxon>
        <taxon>Actinomycetota</taxon>
        <taxon>Actinomycetes</taxon>
        <taxon>Micrococcales</taxon>
        <taxon>Micrococcaceae</taxon>
        <taxon>Citricoccus</taxon>
    </lineage>
</organism>
<name>A0ABV8XU85_9MICC</name>
<comment type="caution">
    <text evidence="2">The sequence shown here is derived from an EMBL/GenBank/DDBJ whole genome shotgun (WGS) entry which is preliminary data.</text>
</comment>
<gene>
    <name evidence="2" type="ORF">ACFO0K_00455</name>
</gene>
<feature type="domain" description="PRTase-CE" evidence="1">
    <location>
        <begin position="8"/>
        <end position="300"/>
    </location>
</feature>
<evidence type="ECO:0000259" key="1">
    <source>
        <dbReference type="Pfam" id="PF24390"/>
    </source>
</evidence>
<proteinExistence type="predicted"/>
<reference evidence="3" key="1">
    <citation type="journal article" date="2019" name="Int. J. Syst. Evol. Microbiol.">
        <title>The Global Catalogue of Microorganisms (GCM) 10K type strain sequencing project: providing services to taxonomists for standard genome sequencing and annotation.</title>
        <authorList>
            <consortium name="The Broad Institute Genomics Platform"/>
            <consortium name="The Broad Institute Genome Sequencing Center for Infectious Disease"/>
            <person name="Wu L."/>
            <person name="Ma J."/>
        </authorList>
    </citation>
    <scope>NUCLEOTIDE SEQUENCE [LARGE SCALE GENOMIC DNA]</scope>
    <source>
        <strain evidence="3">CGMCC 1.12125</strain>
    </source>
</reference>
<evidence type="ECO:0000313" key="3">
    <source>
        <dbReference type="Proteomes" id="UP001595965"/>
    </source>
</evidence>
<dbReference type="InterPro" id="IPR056920">
    <property type="entry name" value="PRTase-CE"/>
</dbReference>
<dbReference type="EMBL" id="JBHSEN010000001">
    <property type="protein sequence ID" value="MFC4428147.1"/>
    <property type="molecule type" value="Genomic_DNA"/>
</dbReference>
<dbReference type="Proteomes" id="UP001595965">
    <property type="component" value="Unassembled WGS sequence"/>
</dbReference>
<keyword evidence="3" id="KW-1185">Reference proteome</keyword>
<accession>A0ABV8XU85</accession>
<dbReference type="RefSeq" id="WP_344230596.1">
    <property type="nucleotide sequence ID" value="NZ_BAAALH010000002.1"/>
</dbReference>
<dbReference type="Pfam" id="PF24390">
    <property type="entry name" value="PRTase-CE"/>
    <property type="match status" value="1"/>
</dbReference>
<protein>
    <recommendedName>
        <fullName evidence="1">PRTase-CE domain-containing protein</fullName>
    </recommendedName>
</protein>
<sequence>MIQCPSVVAWLDQFRSETERELAALTLASLRFVTTDDVKSDLSGILWDLVEKVSAAETQVIIDSIFSRQDAERHWTWLDSTISTAAKPERRTLYGDYFPSDVRDEDSGSEKYLDLVVRDTHVRARRTFPKSQSKRLLTTETLRSLPHQGPVIDLILITDNIGSGKQVIDFLDEVCYACSAGPFQKSTVKIHLISWTSTNAGLAAIRERVDQLPEIARNAPEITSLNLTGSFHELKDSAEGSQLLKLFRLYGDPHNKKKTAGLGFGKAASDTVLLGSSCPNTLPDFLFTNSGMKSYKPLFQYKQVPHDIVEYVAGGHLRGAIRARESAMFLESMRKERLIQAARRNSGSGEVAWRLLLLSVAGRRRLEALQTLHVSYHVFKKAETHLMRLGWITDDFCPTPDGERLVRDFGRQKNYADYAAARHHMNRYSTSDQLPYYPVSLRGVR</sequence>